<dbReference type="OrthoDB" id="2570975at2759"/>
<protein>
    <submittedName>
        <fullName evidence="1">CLP1-like protein</fullName>
    </submittedName>
</protein>
<name>D8PML0_SCHCM</name>
<reference evidence="1 2" key="1">
    <citation type="journal article" date="2010" name="Nat. Biotechnol.">
        <title>Genome sequence of the model mushroom Schizophyllum commune.</title>
        <authorList>
            <person name="Ohm R.A."/>
            <person name="de Jong J.F."/>
            <person name="Lugones L.G."/>
            <person name="Aerts A."/>
            <person name="Kothe E."/>
            <person name="Stajich J.E."/>
            <person name="de Vries R.P."/>
            <person name="Record E."/>
            <person name="Levasseur A."/>
            <person name="Baker S.E."/>
            <person name="Bartholomew K.A."/>
            <person name="Coutinho P.M."/>
            <person name="Erdmann S."/>
            <person name="Fowler T.J."/>
            <person name="Gathman A.C."/>
            <person name="Lombard V."/>
            <person name="Henrissat B."/>
            <person name="Knabe N."/>
            <person name="Kuees U."/>
            <person name="Lilly W.W."/>
            <person name="Lindquist E."/>
            <person name="Lucas S."/>
            <person name="Magnuson J.K."/>
            <person name="Piumi F."/>
            <person name="Raudaskoski M."/>
            <person name="Salamov A."/>
            <person name="Schmutz J."/>
            <person name="Schwarze F.W.M.R."/>
            <person name="vanKuyk P.A."/>
            <person name="Horton J.S."/>
            <person name="Grigoriev I.V."/>
            <person name="Woesten H.A.B."/>
        </authorList>
    </citation>
    <scope>NUCLEOTIDE SEQUENCE [LARGE SCALE GENOMIC DNA]</scope>
    <source>
        <strain evidence="2">H4-8 / FGSC 9210</strain>
    </source>
</reference>
<sequence length="315" mass="34022">MALTAIHNATVPRRHRATKCTYARKGTNERVKASTKRRMQPKLAVVQCQAGVPVKDAASKSAVKPVALPRTLYRPQYQPISQDALKAVLPQCEDISPAFVQEQLNANGAQMWNTVRSTRVAMPTGAQVPQELPVVVNHASTSAPTHIMAVHGPAGSNGVRPVMLYPAHATILAAHCARLPAFTPSPTDVVPETVPASMTMPVRRLSLPAPHMFGTVLEYLYEKDAEAVLQSLLPVALPNLEETAEFPMVALATAIAGLESPQALLKECIHRVHGLWLDVCALGIHDMALYATMDLAWETLLMALAISTRETTCAL</sequence>
<dbReference type="GeneID" id="9589063"/>
<evidence type="ECO:0000313" key="1">
    <source>
        <dbReference type="EMBL" id="EFJ02149.1"/>
    </source>
</evidence>
<dbReference type="AlphaFoldDB" id="D8PML0"/>
<gene>
    <name evidence="1" type="primary">CLP2</name>
    <name evidence="1" type="ORF">SCHCODRAFT_72711</name>
</gene>
<dbReference type="InParanoid" id="D8PML0"/>
<dbReference type="OMA" id="LVNGLWR"/>
<dbReference type="Proteomes" id="UP000007431">
    <property type="component" value="Unassembled WGS sequence"/>
</dbReference>
<accession>D8PML0</accession>
<organism evidence="2">
    <name type="scientific">Schizophyllum commune (strain H4-8 / FGSC 9210)</name>
    <name type="common">Split gill fungus</name>
    <dbReference type="NCBI Taxonomy" id="578458"/>
    <lineage>
        <taxon>Eukaryota</taxon>
        <taxon>Fungi</taxon>
        <taxon>Dikarya</taxon>
        <taxon>Basidiomycota</taxon>
        <taxon>Agaricomycotina</taxon>
        <taxon>Agaricomycetes</taxon>
        <taxon>Agaricomycetidae</taxon>
        <taxon>Agaricales</taxon>
        <taxon>Schizophyllaceae</taxon>
        <taxon>Schizophyllum</taxon>
    </lineage>
</organism>
<dbReference type="RefSeq" id="XP_003037051.1">
    <property type="nucleotide sequence ID" value="XM_003037005.1"/>
</dbReference>
<evidence type="ECO:0000313" key="2">
    <source>
        <dbReference type="Proteomes" id="UP000007431"/>
    </source>
</evidence>
<dbReference type="EMBL" id="GL377302">
    <property type="protein sequence ID" value="EFJ02149.1"/>
    <property type="molecule type" value="Genomic_DNA"/>
</dbReference>
<dbReference type="KEGG" id="scm:SCHCO_02613174"/>
<dbReference type="eggNOG" id="ENOG502SCZS">
    <property type="taxonomic scope" value="Eukaryota"/>
</dbReference>
<dbReference type="HOGENOM" id="CLU_059618_0_0_1"/>
<keyword evidence="2" id="KW-1185">Reference proteome</keyword>
<dbReference type="VEuPathDB" id="FungiDB:SCHCODRAFT_02613174"/>
<proteinExistence type="predicted"/>